<dbReference type="Gene3D" id="3.40.50.1820">
    <property type="entry name" value="alpha/beta hydrolase"/>
    <property type="match status" value="1"/>
</dbReference>
<organism evidence="5 6">
    <name type="scientific">Penicillium olsonii</name>
    <dbReference type="NCBI Taxonomy" id="99116"/>
    <lineage>
        <taxon>Eukaryota</taxon>
        <taxon>Fungi</taxon>
        <taxon>Dikarya</taxon>
        <taxon>Ascomycota</taxon>
        <taxon>Pezizomycotina</taxon>
        <taxon>Eurotiomycetes</taxon>
        <taxon>Eurotiomycetidae</taxon>
        <taxon>Eurotiales</taxon>
        <taxon>Aspergillaceae</taxon>
        <taxon>Penicillium</taxon>
    </lineage>
</organism>
<dbReference type="SUPFAM" id="SSF56801">
    <property type="entry name" value="Acetyl-CoA synthetase-like"/>
    <property type="match status" value="1"/>
</dbReference>
<dbReference type="Pfam" id="PF00550">
    <property type="entry name" value="PP-binding"/>
    <property type="match status" value="1"/>
</dbReference>
<name>A0A9W4MLA6_PENOL</name>
<evidence type="ECO:0000259" key="4">
    <source>
        <dbReference type="Pfam" id="PF00975"/>
    </source>
</evidence>
<dbReference type="GO" id="GO:0017000">
    <property type="term" value="P:antibiotic biosynthetic process"/>
    <property type="evidence" value="ECO:0007669"/>
    <property type="project" value="UniProtKB-ARBA"/>
</dbReference>
<protein>
    <recommendedName>
        <fullName evidence="7">Carrier domain-containing protein</fullName>
    </recommendedName>
</protein>
<evidence type="ECO:0000313" key="6">
    <source>
        <dbReference type="Proteomes" id="UP001153618"/>
    </source>
</evidence>
<dbReference type="Gene3D" id="1.10.1200.10">
    <property type="entry name" value="ACP-like"/>
    <property type="match status" value="1"/>
</dbReference>
<feature type="domain" description="Carrier" evidence="3">
    <location>
        <begin position="611"/>
        <end position="675"/>
    </location>
</feature>
<dbReference type="PANTHER" id="PTHR24096">
    <property type="entry name" value="LONG-CHAIN-FATTY-ACID--COA LIGASE"/>
    <property type="match status" value="1"/>
</dbReference>
<dbReference type="SUPFAM" id="SSF53474">
    <property type="entry name" value="alpha/beta-Hydrolases"/>
    <property type="match status" value="1"/>
</dbReference>
<accession>A0A9W4MLA6</accession>
<dbReference type="Pfam" id="PF00501">
    <property type="entry name" value="AMP-binding"/>
    <property type="match status" value="1"/>
</dbReference>
<dbReference type="InterPro" id="IPR001031">
    <property type="entry name" value="Thioesterase"/>
</dbReference>
<dbReference type="OrthoDB" id="10253869at2759"/>
<dbReference type="Gene3D" id="3.40.50.12780">
    <property type="entry name" value="N-terminal domain of ligase-like"/>
    <property type="match status" value="1"/>
</dbReference>
<feature type="domain" description="AMP-dependent synthetase/ligase" evidence="2">
    <location>
        <begin position="53"/>
        <end position="427"/>
    </location>
</feature>
<dbReference type="InterPro" id="IPR020845">
    <property type="entry name" value="AMP-binding_CS"/>
</dbReference>
<dbReference type="InterPro" id="IPR042099">
    <property type="entry name" value="ANL_N_sf"/>
</dbReference>
<evidence type="ECO:0000256" key="1">
    <source>
        <dbReference type="SAM" id="SignalP"/>
    </source>
</evidence>
<reference evidence="5" key="1">
    <citation type="submission" date="2021-07" db="EMBL/GenBank/DDBJ databases">
        <authorList>
            <person name="Branca A.L. A."/>
        </authorList>
    </citation>
    <scope>NUCLEOTIDE SEQUENCE</scope>
</reference>
<dbReference type="GO" id="GO:0031957">
    <property type="term" value="F:very long-chain fatty acid-CoA ligase activity"/>
    <property type="evidence" value="ECO:0007669"/>
    <property type="project" value="TreeGrafter"/>
</dbReference>
<dbReference type="PANTHER" id="PTHR24096:SF267">
    <property type="entry name" value="MALONATE--COA LIGASE ACSF3, MITOCHONDRIAL"/>
    <property type="match status" value="1"/>
</dbReference>
<dbReference type="InterPro" id="IPR009081">
    <property type="entry name" value="PP-bd_ACP"/>
</dbReference>
<dbReference type="Proteomes" id="UP001153618">
    <property type="component" value="Unassembled WGS sequence"/>
</dbReference>
<dbReference type="SUPFAM" id="SSF47336">
    <property type="entry name" value="ACP-like"/>
    <property type="match status" value="1"/>
</dbReference>
<keyword evidence="6" id="KW-1185">Reference proteome</keyword>
<evidence type="ECO:0000313" key="5">
    <source>
        <dbReference type="EMBL" id="CAG7989106.1"/>
    </source>
</evidence>
<sequence>MSDGTLSLSLSLLFASAPGIFHPPRAIMNDASLPDISTLPALLQTAAKSDSGVAFYSPGQTDTPSRLTYKSLALQATSDAALLATHHGCSYDGRKVVLIHMDTQFDNIRWFWAAAFAGMIPTISTPFSHNADQRMQHLLHLEWLLQDPLVLSSKKLVAQYPELRKLQLLTTEDLERREIQNGTLCKTVQHAPCQGEEPAVLMLTSGSTGHAKAVSLTVPQILASVCSKSRACATNANSVLLNWIGLDHVANMLEIHLHAISCAAEQIQIQAGDVIADPLLFLKLVDRHRVTMTFAPNFFLSLLNERLSLQGYESPKTIDLSSLRRIVSGGEANVVDLARVVSVHFRRLGALGVPLTIAYGLTETCAAISYGLFDAEREEHEQHGFASVGAAIDMALIRVQSTAQVAAQVGEIGEVQVSGPAVFKSYYRNPDATTSSFTQDGWFRTGDRGYLDTAGRLNLVGRDKEILIINGRNCSPQDIETALDKAGVSGTMSTFFAAFAHRPIGGETEGYCVVYGTQTSLEDPALRDQAAELVASIASTAAGARPDWVVPVPTHRLQKSSLGKLSRTKLKTEFLAGALTSLAIRSRFPIQATGGTSRVPPKSPTEHCIVKVLHDMVEIPIESISIDQTIFALGLTSVSLFRFEHLLRQKMEISGNISLVTFLNSPVIQHIAKAIDKANGTEHNPVFLLQPRGNKHPLWLFHPASGNMLSFLPLARAMTDRPLYALTMRGSLDEDRPFSSLAEMAATYYQHIKSTQPNGPYALVGYSLGTTVSFEVAKKLEQSGSRVAFLGAIDSPPHIKPLMQQIDWPATAIRIAYFLRLISQDDIPLCEQDFKTKALSRTQIVDKLLEMARPEERTRLDLTPEQLMDIADYAENFAKMARVYEPEGSVEKIDVMYCVPLKSICADQDHWLEDYLGKWQNFSRSPVEYTHCEGVHADMLNPEYVEGFQERLSRVLAARGL</sequence>
<dbReference type="EMBL" id="CAJVOS010000011">
    <property type="protein sequence ID" value="CAG7989106.1"/>
    <property type="molecule type" value="Genomic_DNA"/>
</dbReference>
<dbReference type="GO" id="GO:0006633">
    <property type="term" value="P:fatty acid biosynthetic process"/>
    <property type="evidence" value="ECO:0007669"/>
    <property type="project" value="TreeGrafter"/>
</dbReference>
<dbReference type="InterPro" id="IPR045851">
    <property type="entry name" value="AMP-bd_C_sf"/>
</dbReference>
<dbReference type="InterPro" id="IPR036736">
    <property type="entry name" value="ACP-like_sf"/>
</dbReference>
<dbReference type="InterPro" id="IPR000873">
    <property type="entry name" value="AMP-dep_synth/lig_dom"/>
</dbReference>
<feature type="domain" description="Thioesterase" evidence="4">
    <location>
        <begin position="697"/>
        <end position="941"/>
    </location>
</feature>
<dbReference type="PROSITE" id="PS00455">
    <property type="entry name" value="AMP_BINDING"/>
    <property type="match status" value="1"/>
</dbReference>
<evidence type="ECO:0000259" key="2">
    <source>
        <dbReference type="Pfam" id="PF00501"/>
    </source>
</evidence>
<dbReference type="Gene3D" id="3.30.300.30">
    <property type="match status" value="1"/>
</dbReference>
<keyword evidence="1" id="KW-0732">Signal</keyword>
<evidence type="ECO:0008006" key="7">
    <source>
        <dbReference type="Google" id="ProtNLM"/>
    </source>
</evidence>
<proteinExistence type="predicted"/>
<evidence type="ECO:0000259" key="3">
    <source>
        <dbReference type="Pfam" id="PF00550"/>
    </source>
</evidence>
<gene>
    <name evidence="5" type="ORF">POLS_LOCUS1529</name>
</gene>
<dbReference type="GO" id="GO:0044550">
    <property type="term" value="P:secondary metabolite biosynthetic process"/>
    <property type="evidence" value="ECO:0007669"/>
    <property type="project" value="UniProtKB-ARBA"/>
</dbReference>
<dbReference type="InterPro" id="IPR029058">
    <property type="entry name" value="AB_hydrolase_fold"/>
</dbReference>
<dbReference type="AlphaFoldDB" id="A0A9W4MLA6"/>
<feature type="signal peptide" evidence="1">
    <location>
        <begin position="1"/>
        <end position="19"/>
    </location>
</feature>
<feature type="chain" id="PRO_5040731837" description="Carrier domain-containing protein" evidence="1">
    <location>
        <begin position="20"/>
        <end position="961"/>
    </location>
</feature>
<dbReference type="Pfam" id="PF00975">
    <property type="entry name" value="Thioesterase"/>
    <property type="match status" value="1"/>
</dbReference>
<comment type="caution">
    <text evidence="5">The sequence shown here is derived from an EMBL/GenBank/DDBJ whole genome shotgun (WGS) entry which is preliminary data.</text>
</comment>